<organism evidence="6 7">
    <name type="scientific">Silurus asotus</name>
    <name type="common">Amur catfish</name>
    <name type="synonym">Parasilurus asotus</name>
    <dbReference type="NCBI Taxonomy" id="30991"/>
    <lineage>
        <taxon>Eukaryota</taxon>
        <taxon>Metazoa</taxon>
        <taxon>Chordata</taxon>
        <taxon>Craniata</taxon>
        <taxon>Vertebrata</taxon>
        <taxon>Euteleostomi</taxon>
        <taxon>Actinopterygii</taxon>
        <taxon>Neopterygii</taxon>
        <taxon>Teleostei</taxon>
        <taxon>Ostariophysi</taxon>
        <taxon>Siluriformes</taxon>
        <taxon>Siluridae</taxon>
        <taxon>Silurus</taxon>
    </lineage>
</organism>
<feature type="region of interest" description="Disordered" evidence="5">
    <location>
        <begin position="75"/>
        <end position="226"/>
    </location>
</feature>
<evidence type="ECO:0000313" key="7">
    <source>
        <dbReference type="Proteomes" id="UP001205998"/>
    </source>
</evidence>
<dbReference type="Proteomes" id="UP001205998">
    <property type="component" value="Unassembled WGS sequence"/>
</dbReference>
<comment type="subcellular location">
    <subcellularLocation>
        <location evidence="1">Nucleus</location>
    </subcellularLocation>
</comment>
<evidence type="ECO:0000313" key="6">
    <source>
        <dbReference type="EMBL" id="KAI5621279.1"/>
    </source>
</evidence>
<evidence type="ECO:0000256" key="5">
    <source>
        <dbReference type="SAM" id="MobiDB-lite"/>
    </source>
</evidence>
<gene>
    <name evidence="6" type="ORF">C0J50_19214</name>
</gene>
<feature type="compositionally biased region" description="Polar residues" evidence="5">
    <location>
        <begin position="166"/>
        <end position="193"/>
    </location>
</feature>
<evidence type="ECO:0000256" key="2">
    <source>
        <dbReference type="ARBA" id="ARBA00007855"/>
    </source>
</evidence>
<keyword evidence="7" id="KW-1185">Reference proteome</keyword>
<reference evidence="6" key="1">
    <citation type="submission" date="2018-07" db="EMBL/GenBank/DDBJ databases">
        <title>Comparative genomics of catfishes provides insights into carnivory and benthic adaptation.</title>
        <authorList>
            <person name="Zhang Y."/>
            <person name="Wang D."/>
            <person name="Peng Z."/>
            <person name="Zheng S."/>
            <person name="Shao F."/>
            <person name="Tao W."/>
        </authorList>
    </citation>
    <scope>NUCLEOTIDE SEQUENCE</scope>
    <source>
        <strain evidence="6">Chongqing</strain>
    </source>
</reference>
<feature type="compositionally biased region" description="Basic and acidic residues" evidence="5">
    <location>
        <begin position="125"/>
        <end position="137"/>
    </location>
</feature>
<dbReference type="PANTHER" id="PTHR28359:SF1">
    <property type="entry name" value="ASHWIN"/>
    <property type="match status" value="1"/>
</dbReference>
<dbReference type="GO" id="GO:0005634">
    <property type="term" value="C:nucleus"/>
    <property type="evidence" value="ECO:0007669"/>
    <property type="project" value="UniProtKB-SubCell"/>
</dbReference>
<sequence length="226" mass="24589">KWNMAFCSNRRGQKMKNSDGDASETDLLLHPELLSRDFLKLVLHEKKIKTDDSGGPDHLTELYIQHVIPLPQRELPNNRWGRRVEKTSPHRSLTTAHSSSVDSGRKRPMIVFDGSSTKTGSIKLKRTDDLPATDRLKSPPSSIKLSNPIRKLSSSSTNSPSSQASAGGSKSPTGNGSLNSPSAPSSVQSNCMSTKLKRGATSSGGPESPELKSPEVKKKIQHVTWP</sequence>
<feature type="compositionally biased region" description="Basic and acidic residues" evidence="5">
    <location>
        <begin position="209"/>
        <end position="218"/>
    </location>
</feature>
<feature type="region of interest" description="Disordered" evidence="5">
    <location>
        <begin position="1"/>
        <end position="23"/>
    </location>
</feature>
<dbReference type="AlphaFoldDB" id="A0AAD5AT54"/>
<dbReference type="GO" id="GO:0048598">
    <property type="term" value="P:embryonic morphogenesis"/>
    <property type="evidence" value="ECO:0007669"/>
    <property type="project" value="InterPro"/>
</dbReference>
<evidence type="ECO:0000256" key="3">
    <source>
        <dbReference type="ARBA" id="ARBA00015134"/>
    </source>
</evidence>
<dbReference type="PANTHER" id="PTHR28359">
    <property type="entry name" value="ASHWIN"/>
    <property type="match status" value="1"/>
</dbReference>
<feature type="compositionally biased region" description="Polar residues" evidence="5">
    <location>
        <begin position="90"/>
        <end position="102"/>
    </location>
</feature>
<feature type="non-terminal residue" evidence="6">
    <location>
        <position position="1"/>
    </location>
</feature>
<dbReference type="InterPro" id="IPR024887">
    <property type="entry name" value="Ashwin"/>
</dbReference>
<evidence type="ECO:0000256" key="4">
    <source>
        <dbReference type="ARBA" id="ARBA00023242"/>
    </source>
</evidence>
<dbReference type="EMBL" id="MU551633">
    <property type="protein sequence ID" value="KAI5621279.1"/>
    <property type="molecule type" value="Genomic_DNA"/>
</dbReference>
<accession>A0AAD5AT54</accession>
<comment type="similarity">
    <text evidence="2">Belongs to the ashwin family.</text>
</comment>
<dbReference type="GO" id="GO:0072669">
    <property type="term" value="C:tRNA-splicing ligase complex"/>
    <property type="evidence" value="ECO:0007669"/>
    <property type="project" value="InterPro"/>
</dbReference>
<evidence type="ECO:0000256" key="1">
    <source>
        <dbReference type="ARBA" id="ARBA00004123"/>
    </source>
</evidence>
<keyword evidence="4" id="KW-0539">Nucleus</keyword>
<protein>
    <recommendedName>
        <fullName evidence="3">Ashwin</fullName>
    </recommendedName>
</protein>
<feature type="compositionally biased region" description="Low complexity" evidence="5">
    <location>
        <begin position="153"/>
        <end position="165"/>
    </location>
</feature>
<comment type="caution">
    <text evidence="6">The sequence shown here is derived from an EMBL/GenBank/DDBJ whole genome shotgun (WGS) entry which is preliminary data.</text>
</comment>
<dbReference type="Pfam" id="PF15323">
    <property type="entry name" value="Ashwin"/>
    <property type="match status" value="1"/>
</dbReference>
<feature type="non-terminal residue" evidence="6">
    <location>
        <position position="226"/>
    </location>
</feature>
<proteinExistence type="inferred from homology"/>
<name>A0AAD5AT54_SILAS</name>